<dbReference type="AlphaFoldDB" id="A0A6P7XZL7"/>
<evidence type="ECO:0000256" key="7">
    <source>
        <dbReference type="ARBA" id="ARBA00022801"/>
    </source>
</evidence>
<keyword evidence="10" id="KW-0472">Membrane</keyword>
<dbReference type="GO" id="GO:0050830">
    <property type="term" value="P:defense response to Gram-positive bacterium"/>
    <property type="evidence" value="ECO:0007669"/>
    <property type="project" value="TreeGrafter"/>
</dbReference>
<keyword evidence="11" id="KW-1185">Reference proteome</keyword>
<dbReference type="GO" id="GO:0003796">
    <property type="term" value="F:lysozyme activity"/>
    <property type="evidence" value="ECO:0007669"/>
    <property type="project" value="UniProtKB-EC"/>
</dbReference>
<dbReference type="PIRSF" id="PIRSF001065">
    <property type="entry name" value="Lysozyme_g"/>
    <property type="match status" value="1"/>
</dbReference>
<evidence type="ECO:0000256" key="1">
    <source>
        <dbReference type="ARBA" id="ARBA00000632"/>
    </source>
</evidence>
<evidence type="ECO:0000313" key="12">
    <source>
        <dbReference type="RefSeq" id="XP_030058336.1"/>
    </source>
</evidence>
<dbReference type="GeneID" id="115469688"/>
<keyword evidence="7" id="KW-0378">Hydrolase</keyword>
<dbReference type="GO" id="GO:0005576">
    <property type="term" value="C:extracellular region"/>
    <property type="evidence" value="ECO:0007669"/>
    <property type="project" value="TreeGrafter"/>
</dbReference>
<keyword evidence="5" id="KW-0929">Antimicrobial</keyword>
<evidence type="ECO:0000256" key="3">
    <source>
        <dbReference type="ARBA" id="ARBA00012732"/>
    </source>
</evidence>
<dbReference type="CDD" id="cd01021">
    <property type="entry name" value="GEWL"/>
    <property type="match status" value="1"/>
</dbReference>
<evidence type="ECO:0000256" key="2">
    <source>
        <dbReference type="ARBA" id="ARBA00008902"/>
    </source>
</evidence>
<dbReference type="FunCoup" id="A0A6P7XZL7">
    <property type="interactions" value="220"/>
</dbReference>
<comment type="similarity">
    <text evidence="2">Belongs to the glycosyl hydrolase 23 family.</text>
</comment>
<dbReference type="InParanoid" id="A0A6P7XZL7"/>
<dbReference type="SUPFAM" id="SSF53955">
    <property type="entry name" value="Lysozyme-like"/>
    <property type="match status" value="1"/>
</dbReference>
<comment type="catalytic activity">
    <reaction evidence="1">
        <text>Hydrolysis of (1-&gt;4)-beta-linkages between N-acetylmuramic acid and N-acetyl-D-glucosamine residues in a peptidoglycan and between N-acetyl-D-glucosamine residues in chitodextrins.</text>
        <dbReference type="EC" id="3.2.1.17"/>
    </reaction>
</comment>
<dbReference type="GO" id="GO:0031640">
    <property type="term" value="P:killing of cells of another organism"/>
    <property type="evidence" value="ECO:0007669"/>
    <property type="project" value="UniProtKB-KW"/>
</dbReference>
<protein>
    <recommendedName>
        <fullName evidence="4">Lysozyme g</fullName>
        <ecNumber evidence="3">3.2.1.17</ecNumber>
    </recommendedName>
    <alternativeName>
        <fullName evidence="9">1,4-beta-N-acetylmuramidase</fullName>
    </alternativeName>
</protein>
<feature type="transmembrane region" description="Helical" evidence="10">
    <location>
        <begin position="21"/>
        <end position="40"/>
    </location>
</feature>
<dbReference type="Gene3D" id="1.10.530.10">
    <property type="match status" value="1"/>
</dbReference>
<dbReference type="PANTHER" id="PTHR31698">
    <property type="entry name" value="LYSOZYME G FAMILY MEMBER"/>
    <property type="match status" value="1"/>
</dbReference>
<evidence type="ECO:0000256" key="8">
    <source>
        <dbReference type="ARBA" id="ARBA00023295"/>
    </source>
</evidence>
<keyword evidence="6" id="KW-0081">Bacteriolytic enzyme</keyword>
<evidence type="ECO:0000313" key="11">
    <source>
        <dbReference type="Proteomes" id="UP000515156"/>
    </source>
</evidence>
<sequence length="227" mass="25064">MDVDGTLQSGSSRCHILTVKCAVKFIGLLIICSWLSYIYISEVSGRYGNIMKVHTSGASCLTAGRNNVSNCGIPASEKIAKNDLENMNKYKKLIKDVGKKLHIDPAVIAGVISRETRAGATLNDGWGEKDNTFGLMQIYKENHTSEEAWNSKEHIFQGTQILVDMIEAIQKKFPMWTKEEQLKGGIAAFNVGPSRIMNSFAVDVSTSNNDYASDVVARAKYFKSHGY</sequence>
<organism evidence="11 12">
    <name type="scientific">Microcaecilia unicolor</name>
    <dbReference type="NCBI Taxonomy" id="1415580"/>
    <lineage>
        <taxon>Eukaryota</taxon>
        <taxon>Metazoa</taxon>
        <taxon>Chordata</taxon>
        <taxon>Craniata</taxon>
        <taxon>Vertebrata</taxon>
        <taxon>Euteleostomi</taxon>
        <taxon>Amphibia</taxon>
        <taxon>Gymnophiona</taxon>
        <taxon>Siphonopidae</taxon>
        <taxon>Microcaecilia</taxon>
    </lineage>
</organism>
<accession>A0A6P7XZL7</accession>
<dbReference type="PANTHER" id="PTHR31698:SF8">
    <property type="entry name" value="LYSOZYME G-RELATED"/>
    <property type="match status" value="1"/>
</dbReference>
<evidence type="ECO:0000256" key="9">
    <source>
        <dbReference type="ARBA" id="ARBA00031262"/>
    </source>
</evidence>
<dbReference type="InterPro" id="IPR002152">
    <property type="entry name" value="Glyco_hydro_23"/>
</dbReference>
<proteinExistence type="inferred from homology"/>
<name>A0A6P7XZL7_9AMPH</name>
<dbReference type="FunFam" id="1.10.530.10:FF:000026">
    <property type="entry name" value="Lysozyme g"/>
    <property type="match status" value="1"/>
</dbReference>
<keyword evidence="10" id="KW-1133">Transmembrane helix</keyword>
<gene>
    <name evidence="12" type="primary">LOC115469688</name>
</gene>
<dbReference type="Proteomes" id="UP000515156">
    <property type="component" value="Chromosome 4"/>
</dbReference>
<dbReference type="InterPro" id="IPR023346">
    <property type="entry name" value="Lysozyme-like_dom_sf"/>
</dbReference>
<dbReference type="PRINTS" id="PR00749">
    <property type="entry name" value="LYSOZYMEG"/>
</dbReference>
<dbReference type="KEGG" id="muo:115469688"/>
<evidence type="ECO:0000256" key="4">
    <source>
        <dbReference type="ARBA" id="ARBA00016485"/>
    </source>
</evidence>
<keyword evidence="10" id="KW-0812">Transmembrane</keyword>
<dbReference type="EC" id="3.2.1.17" evidence="3"/>
<reference evidence="12" key="1">
    <citation type="submission" date="2025-08" db="UniProtKB">
        <authorList>
            <consortium name="RefSeq"/>
        </authorList>
    </citation>
    <scope>IDENTIFICATION</scope>
</reference>
<dbReference type="GO" id="GO:0009253">
    <property type="term" value="P:peptidoglycan catabolic process"/>
    <property type="evidence" value="ECO:0007669"/>
    <property type="project" value="InterPro"/>
</dbReference>
<evidence type="ECO:0000256" key="5">
    <source>
        <dbReference type="ARBA" id="ARBA00022529"/>
    </source>
</evidence>
<dbReference type="OrthoDB" id="10021790at2759"/>
<evidence type="ECO:0000256" key="6">
    <source>
        <dbReference type="ARBA" id="ARBA00022638"/>
    </source>
</evidence>
<evidence type="ECO:0000256" key="10">
    <source>
        <dbReference type="SAM" id="Phobius"/>
    </source>
</evidence>
<keyword evidence="8" id="KW-0326">Glycosidase</keyword>
<dbReference type="RefSeq" id="XP_030058336.1">
    <property type="nucleotide sequence ID" value="XM_030202476.1"/>
</dbReference>